<keyword evidence="8" id="KW-1185">Reference proteome</keyword>
<dbReference type="GO" id="GO:0003951">
    <property type="term" value="F:NAD+ kinase activity"/>
    <property type="evidence" value="ECO:0007669"/>
    <property type="project" value="UniProtKB-UniRule"/>
</dbReference>
<evidence type="ECO:0000256" key="2">
    <source>
        <dbReference type="ARBA" id="ARBA00022777"/>
    </source>
</evidence>
<feature type="binding site" evidence="6">
    <location>
        <position position="171"/>
    </location>
    <ligand>
        <name>NAD(+)</name>
        <dbReference type="ChEBI" id="CHEBI:57540"/>
    </ligand>
</feature>
<comment type="cofactor">
    <cofactor evidence="6">
        <name>a divalent metal cation</name>
        <dbReference type="ChEBI" id="CHEBI:60240"/>
    </cofactor>
</comment>
<dbReference type="AlphaFoldDB" id="A0A2U1V1L7"/>
<keyword evidence="2 6" id="KW-0418">Kinase</keyword>
<proteinExistence type="inferred from homology"/>
<dbReference type="GO" id="GO:0005737">
    <property type="term" value="C:cytoplasm"/>
    <property type="evidence" value="ECO:0007669"/>
    <property type="project" value="UniProtKB-SubCell"/>
</dbReference>
<evidence type="ECO:0000256" key="3">
    <source>
        <dbReference type="ARBA" id="ARBA00022857"/>
    </source>
</evidence>
<feature type="active site" description="Proton acceptor" evidence="6">
    <location>
        <position position="63"/>
    </location>
</feature>
<feature type="binding site" evidence="6">
    <location>
        <position position="163"/>
    </location>
    <ligand>
        <name>NAD(+)</name>
        <dbReference type="ChEBI" id="CHEBI:57540"/>
    </ligand>
</feature>
<feature type="binding site" evidence="6">
    <location>
        <begin position="63"/>
        <end position="64"/>
    </location>
    <ligand>
        <name>NAD(+)</name>
        <dbReference type="ChEBI" id="CHEBI:57540"/>
    </ligand>
</feature>
<dbReference type="PANTHER" id="PTHR20275">
    <property type="entry name" value="NAD KINASE"/>
    <property type="match status" value="1"/>
</dbReference>
<dbReference type="HAMAP" id="MF_00361">
    <property type="entry name" value="NAD_kinase"/>
    <property type="match status" value="1"/>
</dbReference>
<dbReference type="Gene3D" id="3.40.50.10330">
    <property type="entry name" value="Probable inorganic polyphosphate/atp-NAD kinase, domain 1"/>
    <property type="match status" value="1"/>
</dbReference>
<comment type="catalytic activity">
    <reaction evidence="5 6">
        <text>NAD(+) + ATP = ADP + NADP(+) + H(+)</text>
        <dbReference type="Rhea" id="RHEA:18629"/>
        <dbReference type="ChEBI" id="CHEBI:15378"/>
        <dbReference type="ChEBI" id="CHEBI:30616"/>
        <dbReference type="ChEBI" id="CHEBI:57540"/>
        <dbReference type="ChEBI" id="CHEBI:58349"/>
        <dbReference type="ChEBI" id="CHEBI:456216"/>
        <dbReference type="EC" id="2.7.1.23"/>
    </reaction>
</comment>
<keyword evidence="6" id="KW-0067">ATP-binding</keyword>
<dbReference type="GO" id="GO:0019674">
    <property type="term" value="P:NAD+ metabolic process"/>
    <property type="evidence" value="ECO:0007669"/>
    <property type="project" value="InterPro"/>
</dbReference>
<accession>A0A2U1V1L7</accession>
<feature type="binding site" evidence="6">
    <location>
        <begin position="133"/>
        <end position="134"/>
    </location>
    <ligand>
        <name>NAD(+)</name>
        <dbReference type="ChEBI" id="CHEBI:57540"/>
    </ligand>
</feature>
<keyword evidence="3 6" id="KW-0521">NADP</keyword>
<reference evidence="8" key="1">
    <citation type="submission" date="2017-10" db="EMBL/GenBank/DDBJ databases">
        <authorList>
            <person name="Toshchakov S.V."/>
            <person name="Goeva M.A."/>
        </authorList>
    </citation>
    <scope>NUCLEOTIDE SEQUENCE [LARGE SCALE GENOMIC DNA]</scope>
    <source>
        <strain evidence="8">JR1/69-1-13</strain>
    </source>
</reference>
<dbReference type="Pfam" id="PF01513">
    <property type="entry name" value="NAD_kinase"/>
    <property type="match status" value="1"/>
</dbReference>
<dbReference type="OrthoDB" id="9774737at2"/>
<dbReference type="EC" id="2.7.1.23" evidence="6"/>
<sequence length="274" mass="29599">MTAALLGPGHLGDMPDLPRELHGRIAFLAAPTEVAESARAHFVALHGDAPPEEAAVVVALGGDGFMLETQHRFLGRNLPVYGMNCGSVGFLMNAFQPEDLPARLAVAQSATLHPLRMRAVDATGTLREALAINEVSLLRETRQAAKIRILVDGKERLPELICDGILVATPAGSTAYNLSAYGPIVPLGANLLPMTPISAFRPRRWRGALLPADAVVLFQILEPGKRPVAAVADNVEVRDIRSVEVREDRSLRMTMLFDPDHGLSERIIAEQFTV</sequence>
<evidence type="ECO:0000256" key="5">
    <source>
        <dbReference type="ARBA" id="ARBA00047925"/>
    </source>
</evidence>
<evidence type="ECO:0000313" key="8">
    <source>
        <dbReference type="Proteomes" id="UP000245048"/>
    </source>
</evidence>
<gene>
    <name evidence="6" type="primary">nadK</name>
    <name evidence="7" type="ORF">CR165_15925</name>
</gene>
<dbReference type="GO" id="GO:0006741">
    <property type="term" value="P:NADP+ biosynthetic process"/>
    <property type="evidence" value="ECO:0007669"/>
    <property type="project" value="UniProtKB-UniRule"/>
</dbReference>
<keyword evidence="6" id="KW-0963">Cytoplasm</keyword>
<dbReference type="InterPro" id="IPR017438">
    <property type="entry name" value="ATP-NAD_kinase_N"/>
</dbReference>
<evidence type="ECO:0000256" key="1">
    <source>
        <dbReference type="ARBA" id="ARBA00022679"/>
    </source>
</evidence>
<comment type="caution">
    <text evidence="7">The sequence shown here is derived from an EMBL/GenBank/DDBJ whole genome shotgun (WGS) entry which is preliminary data.</text>
</comment>
<dbReference type="GO" id="GO:0046872">
    <property type="term" value="F:metal ion binding"/>
    <property type="evidence" value="ECO:0007669"/>
    <property type="project" value="UniProtKB-UniRule"/>
</dbReference>
<dbReference type="Pfam" id="PF20143">
    <property type="entry name" value="NAD_kinase_C"/>
    <property type="match status" value="1"/>
</dbReference>
<dbReference type="PANTHER" id="PTHR20275:SF0">
    <property type="entry name" value="NAD KINASE"/>
    <property type="match status" value="1"/>
</dbReference>
<keyword evidence="6" id="KW-0547">Nucleotide-binding</keyword>
<dbReference type="EMBL" id="PDOA01000011">
    <property type="protein sequence ID" value="PWC27784.1"/>
    <property type="molecule type" value="Genomic_DNA"/>
</dbReference>
<evidence type="ECO:0000256" key="4">
    <source>
        <dbReference type="ARBA" id="ARBA00023027"/>
    </source>
</evidence>
<keyword evidence="4 6" id="KW-0520">NAD</keyword>
<dbReference type="InterPro" id="IPR016064">
    <property type="entry name" value="NAD/diacylglycerol_kinase_sf"/>
</dbReference>
<dbReference type="SUPFAM" id="SSF111331">
    <property type="entry name" value="NAD kinase/diacylglycerol kinase-like"/>
    <property type="match status" value="1"/>
</dbReference>
<comment type="caution">
    <text evidence="6">Lacks conserved residue(s) required for the propagation of feature annotation.</text>
</comment>
<dbReference type="InterPro" id="IPR002504">
    <property type="entry name" value="NADK"/>
</dbReference>
<dbReference type="NCBIfam" id="NF003406">
    <property type="entry name" value="PRK04761.1"/>
    <property type="match status" value="1"/>
</dbReference>
<dbReference type="GO" id="GO:0005524">
    <property type="term" value="F:ATP binding"/>
    <property type="evidence" value="ECO:0007669"/>
    <property type="project" value="UniProtKB-KW"/>
</dbReference>
<feature type="binding site" evidence="6">
    <location>
        <begin position="174"/>
        <end position="179"/>
    </location>
    <ligand>
        <name>NAD(+)</name>
        <dbReference type="ChEBI" id="CHEBI:57540"/>
    </ligand>
</feature>
<comment type="similarity">
    <text evidence="6">Belongs to the NAD kinase family.</text>
</comment>
<dbReference type="Gene3D" id="2.60.200.30">
    <property type="entry name" value="Probable inorganic polyphosphate/atp-NAD kinase, domain 2"/>
    <property type="match status" value="1"/>
</dbReference>
<evidence type="ECO:0000256" key="6">
    <source>
        <dbReference type="HAMAP-Rule" id="MF_00361"/>
    </source>
</evidence>
<name>A0A2U1V1L7_9PROT</name>
<evidence type="ECO:0000313" key="7">
    <source>
        <dbReference type="EMBL" id="PWC27784.1"/>
    </source>
</evidence>
<comment type="function">
    <text evidence="6">Involved in the regulation of the intracellular balance of NAD and NADP, and is a key enzyme in the biosynthesis of NADP. Catalyzes specifically the phosphorylation on 2'-hydroxyl of the adenosine moiety of NAD to yield NADP.</text>
</comment>
<keyword evidence="1 6" id="KW-0808">Transferase</keyword>
<comment type="subcellular location">
    <subcellularLocation>
        <location evidence="6">Cytoplasm</location>
    </subcellularLocation>
</comment>
<dbReference type="Proteomes" id="UP000245048">
    <property type="component" value="Unassembled WGS sequence"/>
</dbReference>
<protein>
    <recommendedName>
        <fullName evidence="6">NAD kinase</fullName>
        <ecNumber evidence="6">2.7.1.23</ecNumber>
    </recommendedName>
    <alternativeName>
        <fullName evidence="6">ATP-dependent NAD kinase</fullName>
    </alternativeName>
</protein>
<organism evidence="7 8">
    <name type="scientific">Teichococcus aestuarii</name>
    <dbReference type="NCBI Taxonomy" id="568898"/>
    <lineage>
        <taxon>Bacteria</taxon>
        <taxon>Pseudomonadati</taxon>
        <taxon>Pseudomonadota</taxon>
        <taxon>Alphaproteobacteria</taxon>
        <taxon>Acetobacterales</taxon>
        <taxon>Roseomonadaceae</taxon>
        <taxon>Roseomonas</taxon>
    </lineage>
</organism>
<dbReference type="GO" id="GO:0051287">
    <property type="term" value="F:NAD binding"/>
    <property type="evidence" value="ECO:0007669"/>
    <property type="project" value="UniProtKB-ARBA"/>
</dbReference>
<dbReference type="InterPro" id="IPR017437">
    <property type="entry name" value="ATP-NAD_kinase_PpnK-typ_C"/>
</dbReference>